<dbReference type="OrthoDB" id="9758406at2"/>
<dbReference type="Proteomes" id="UP000246145">
    <property type="component" value="Unassembled WGS sequence"/>
</dbReference>
<dbReference type="RefSeq" id="WP_116517682.1">
    <property type="nucleotide sequence ID" value="NZ_JACCEX010000001.1"/>
</dbReference>
<proteinExistence type="predicted"/>
<dbReference type="EMBL" id="QEKO01000001">
    <property type="protein sequence ID" value="PVY68620.1"/>
    <property type="molecule type" value="Genomic_DNA"/>
</dbReference>
<organism evidence="1 2">
    <name type="scientific">Pusillimonas noertemannii</name>
    <dbReference type="NCBI Taxonomy" id="305977"/>
    <lineage>
        <taxon>Bacteria</taxon>
        <taxon>Pseudomonadati</taxon>
        <taxon>Pseudomonadota</taxon>
        <taxon>Betaproteobacteria</taxon>
        <taxon>Burkholderiales</taxon>
        <taxon>Alcaligenaceae</taxon>
        <taxon>Pusillimonas</taxon>
    </lineage>
</organism>
<sequence length="95" mass="10841">MREPFDFSGLRAKQEWLILYMGWRPGQKYPDGSPWPQPSKPTVRKLIERGLMEAVEVKQNSGRFLLTVTEYRVPLHVHAAFCLTCGPDEDGATHA</sequence>
<evidence type="ECO:0000313" key="1">
    <source>
        <dbReference type="EMBL" id="PVY68620.1"/>
    </source>
</evidence>
<evidence type="ECO:0000313" key="2">
    <source>
        <dbReference type="Proteomes" id="UP000246145"/>
    </source>
</evidence>
<reference evidence="1 2" key="1">
    <citation type="submission" date="2018-04" db="EMBL/GenBank/DDBJ databases">
        <title>Genomic Encyclopedia of Type Strains, Phase IV (KMG-IV): sequencing the most valuable type-strain genomes for metagenomic binning, comparative biology and taxonomic classification.</title>
        <authorList>
            <person name="Goeker M."/>
        </authorList>
    </citation>
    <scope>NUCLEOTIDE SEQUENCE [LARGE SCALE GENOMIC DNA]</scope>
    <source>
        <strain evidence="1 2">DSM 10065</strain>
    </source>
</reference>
<gene>
    <name evidence="1" type="ORF">C7440_1031</name>
</gene>
<comment type="caution">
    <text evidence="1">The sequence shown here is derived from an EMBL/GenBank/DDBJ whole genome shotgun (WGS) entry which is preliminary data.</text>
</comment>
<keyword evidence="2" id="KW-1185">Reference proteome</keyword>
<protein>
    <submittedName>
        <fullName evidence="1">Uncharacterized protein</fullName>
    </submittedName>
</protein>
<dbReference type="AlphaFoldDB" id="A0A2U1CRU3"/>
<name>A0A2U1CRU3_9BURK</name>
<accession>A0A2U1CRU3</accession>